<keyword evidence="1" id="KW-0472">Membrane</keyword>
<feature type="transmembrane region" description="Helical" evidence="1">
    <location>
        <begin position="27"/>
        <end position="46"/>
    </location>
</feature>
<gene>
    <name evidence="2" type="ORF">H9872_07850</name>
</gene>
<dbReference type="EMBL" id="JAHLFQ010000182">
    <property type="protein sequence ID" value="MBU3804654.1"/>
    <property type="molecule type" value="Genomic_DNA"/>
</dbReference>
<keyword evidence="1" id="KW-1133">Transmembrane helix</keyword>
<evidence type="ECO:0000313" key="2">
    <source>
        <dbReference type="EMBL" id="MBU3804654.1"/>
    </source>
</evidence>
<reference evidence="2" key="2">
    <citation type="submission" date="2021-04" db="EMBL/GenBank/DDBJ databases">
        <authorList>
            <person name="Gilroy R."/>
        </authorList>
    </citation>
    <scope>NUCLEOTIDE SEQUENCE</scope>
    <source>
        <strain evidence="2">B5-657</strain>
    </source>
</reference>
<name>A0A9E2KBX3_9FIRM</name>
<proteinExistence type="predicted"/>
<organism evidence="2 3">
    <name type="scientific">Candidatus Cellulosilyticum pullistercoris</name>
    <dbReference type="NCBI Taxonomy" id="2838521"/>
    <lineage>
        <taxon>Bacteria</taxon>
        <taxon>Bacillati</taxon>
        <taxon>Bacillota</taxon>
        <taxon>Clostridia</taxon>
        <taxon>Lachnospirales</taxon>
        <taxon>Cellulosilyticaceae</taxon>
        <taxon>Cellulosilyticum</taxon>
    </lineage>
</organism>
<sequence length="65" mass="7189">MSYWGLVGSLLLNATSNQQVNSSGFPVAAAVVLIGLIIAVVIWDIIKARRETQWTDEIDEKEDRS</sequence>
<keyword evidence="1" id="KW-0812">Transmembrane</keyword>
<protein>
    <submittedName>
        <fullName evidence="2">Uncharacterized protein</fullName>
    </submittedName>
</protein>
<accession>A0A9E2KBX3</accession>
<dbReference type="AlphaFoldDB" id="A0A9E2KBX3"/>
<reference evidence="2" key="1">
    <citation type="journal article" date="2021" name="PeerJ">
        <title>Extensive microbial diversity within the chicken gut microbiome revealed by metagenomics and culture.</title>
        <authorList>
            <person name="Gilroy R."/>
            <person name="Ravi A."/>
            <person name="Getino M."/>
            <person name="Pursley I."/>
            <person name="Horton D.L."/>
            <person name="Alikhan N.F."/>
            <person name="Baker D."/>
            <person name="Gharbi K."/>
            <person name="Hall N."/>
            <person name="Watson M."/>
            <person name="Adriaenssens E.M."/>
            <person name="Foster-Nyarko E."/>
            <person name="Jarju S."/>
            <person name="Secka A."/>
            <person name="Antonio M."/>
            <person name="Oren A."/>
            <person name="Chaudhuri R.R."/>
            <person name="La Ragione R."/>
            <person name="Hildebrand F."/>
            <person name="Pallen M.J."/>
        </authorList>
    </citation>
    <scope>NUCLEOTIDE SEQUENCE</scope>
    <source>
        <strain evidence="2">B5-657</strain>
    </source>
</reference>
<evidence type="ECO:0000256" key="1">
    <source>
        <dbReference type="SAM" id="Phobius"/>
    </source>
</evidence>
<dbReference type="Proteomes" id="UP000824229">
    <property type="component" value="Unassembled WGS sequence"/>
</dbReference>
<evidence type="ECO:0000313" key="3">
    <source>
        <dbReference type="Proteomes" id="UP000824229"/>
    </source>
</evidence>
<comment type="caution">
    <text evidence="2">The sequence shown here is derived from an EMBL/GenBank/DDBJ whole genome shotgun (WGS) entry which is preliminary data.</text>
</comment>